<dbReference type="InterPro" id="IPR032812">
    <property type="entry name" value="SbsA_Ig"/>
</dbReference>
<evidence type="ECO:0000313" key="7">
    <source>
        <dbReference type="EMBL" id="SFK31619.1"/>
    </source>
</evidence>
<dbReference type="GO" id="GO:0005576">
    <property type="term" value="C:extracellular region"/>
    <property type="evidence" value="ECO:0007669"/>
    <property type="project" value="UniProtKB-SubCell"/>
</dbReference>
<feature type="domain" description="Chitin-binding type-3" evidence="6">
    <location>
        <begin position="800"/>
        <end position="844"/>
    </location>
</feature>
<dbReference type="Pfam" id="PF14040">
    <property type="entry name" value="DNase_NucA_NucB"/>
    <property type="match status" value="1"/>
</dbReference>
<dbReference type="GO" id="GO:0005975">
    <property type="term" value="P:carbohydrate metabolic process"/>
    <property type="evidence" value="ECO:0007669"/>
    <property type="project" value="InterPro"/>
</dbReference>
<comment type="subcellular location">
    <subcellularLocation>
        <location evidence="1">Secreted</location>
    </subcellularLocation>
</comment>
<dbReference type="Gene3D" id="2.60.40.1220">
    <property type="match status" value="2"/>
</dbReference>
<evidence type="ECO:0000256" key="1">
    <source>
        <dbReference type="ARBA" id="ARBA00004613"/>
    </source>
</evidence>
<feature type="domain" description="Chitin-binding type-3" evidence="6">
    <location>
        <begin position="864"/>
        <end position="908"/>
    </location>
</feature>
<feature type="signal peptide" evidence="5">
    <location>
        <begin position="1"/>
        <end position="38"/>
    </location>
</feature>
<dbReference type="InterPro" id="IPR055372">
    <property type="entry name" value="CBM96"/>
</dbReference>
<evidence type="ECO:0000313" key="8">
    <source>
        <dbReference type="Proteomes" id="UP000199111"/>
    </source>
</evidence>
<dbReference type="InterPro" id="IPR029476">
    <property type="entry name" value="DNase_NucA_NucB"/>
</dbReference>
<protein>
    <submittedName>
        <fullName evidence="7">Deoxyribonuclease NucA/NucB</fullName>
    </submittedName>
</protein>
<feature type="domain" description="Chitin-binding type-3" evidence="6">
    <location>
        <begin position="932"/>
        <end position="978"/>
    </location>
</feature>
<evidence type="ECO:0000259" key="6">
    <source>
        <dbReference type="SMART" id="SM00495"/>
    </source>
</evidence>
<dbReference type="GO" id="GO:0004553">
    <property type="term" value="F:hydrolase activity, hydrolyzing O-glycosyl compounds"/>
    <property type="evidence" value="ECO:0007669"/>
    <property type="project" value="InterPro"/>
</dbReference>
<keyword evidence="8" id="KW-1185">Reference proteome</keyword>
<sequence length="1426" mass="154258">MNTQKSMSGVLARSYRRTSLIAALGLSASLLAALPAAAAPTSTLSTPKTAAPTAPPPVNAAQQEAKEQNKRVEIESLRSESATYFANPDGKTLTTEFYTDPIRFKRDGVWQPVDTTLVADNGTIKPRATKAGLTLSPGGGTDLLTAASQRDGSTIKISAPQKLPAPKLSGNRAEYANAYGPGVDLAVIATPTGFRQEVIIRERPVNPLQLSVPVQLPAGLSFGETSSGKLALHDSDAKTKRRATEIPAPLLTDADANLSVGEEGRVGKVAAAVEKTAAGQALVYKPDVSFLADPAVTYPLSLVVASTDWMQLSNANDTFINNSAYQNGYANSGAYHLQAGKTNEGTVRWRTYIRFDDITEDSPLRGGRVTNADLILWNIDSNDCGEVVGSGITARRITQRWDVSTLTWSNQPTVTSDGADTENGAYKPGCSRGYMNYEHDLIHYVNPIVQDWADGEPNYGFQLTAGNESDYTNWRAYRSKEYISSGDAHGPKLVIGYEPAPQQVEEHTFISREPIDLENMTNTEAAQLVTQVSPVKPDIPATTIEEAAAVRTQAADPFEVLPEGSLPLDGENPEEEDPSPDEPPRVDQHGPDANATGVTPTMPIEVLFNERVTDAQITLKDESGAVINGTLPASADTRLVTFTSAQPLAPTTVHTVEVTGATDIAGNTMSPYFWSFTTGEPDATPPSVTGTAPADATTNVPVGTSVTATFNERVSGVQLLLKDAAGTQVPGQMTMDAAQTTAVLVPASPLTANVVYTAEVSEARDTSGNRMPAPHTWSFTIGDEPAPTPTPTPTPTVCAEPAWAPAEEYYYDAKVSWKGHVWQLTHEWAEPGEEPGVYAGWKDLGACGGGSTPTPTPTPTVCAEPAWAPAEEYYYDAKVSWKGHVWQLTHEWAEPGEEPGVYAGWKDLGACGGGSTPTPTPTRTYDPLCARSPKWTRGTTYSEGTYVTHNDYVWAALKLGTGETRGEPGADSKGWESRGYCWSTVAGERPSDILAKTRNQAKEQADSGKAKVTTAAPQDAQAQFAPPDFPYDPINFAQCWEKINLASKPGGYTKNSFNWCGSWYMSQSREKGGKIGIVEVEATTGYMQWRFSYAIRTVVGNKVSKRKGMTQAQLDAAKAKAEVGARNVEVWAFIDKVTPSRRMPDSDGMFKKSKLAIDFEVKSDPGGACKPLAGHDNSAQSRTFEQWDTNPQHHFRFTSDKLSSKGVNRVATCTLIPRLYYDGELVGEDDEYIYNKPHEKVALQKSFRCDTSDLNLMHYGGCIFDNVTPTLGLSTADKLVYKGKTITNNIKDHAAHIKKAMTSGKKIPGSPDRIIQNPLSPTPLTRSWPGNHAGDTEYENRKVVQAACDHAYGADYFQRTKKQCDEYPFANTLEGAANDTFDYSIELIPVTPNTAAGATQSNFWQRYRVLPGDTFYVKIYSGQPPQ</sequence>
<evidence type="ECO:0000256" key="4">
    <source>
        <dbReference type="SAM" id="MobiDB-lite"/>
    </source>
</evidence>
<keyword evidence="2" id="KW-0964">Secreted</keyword>
<feature type="region of interest" description="Disordered" evidence="4">
    <location>
        <begin position="553"/>
        <end position="599"/>
    </location>
</feature>
<feature type="chain" id="PRO_5011487418" evidence="5">
    <location>
        <begin position="39"/>
        <end position="1426"/>
    </location>
</feature>
<evidence type="ECO:0000256" key="3">
    <source>
        <dbReference type="ARBA" id="ARBA00022729"/>
    </source>
</evidence>
<organism evidence="7 8">
    <name type="scientific">Streptosporangium canum</name>
    <dbReference type="NCBI Taxonomy" id="324952"/>
    <lineage>
        <taxon>Bacteria</taxon>
        <taxon>Bacillati</taxon>
        <taxon>Actinomycetota</taxon>
        <taxon>Actinomycetes</taxon>
        <taxon>Streptosporangiales</taxon>
        <taxon>Streptosporangiaceae</taxon>
        <taxon>Streptosporangium</taxon>
    </lineage>
</organism>
<evidence type="ECO:0000256" key="5">
    <source>
        <dbReference type="SAM" id="SignalP"/>
    </source>
</evidence>
<feature type="compositionally biased region" description="Low complexity" evidence="4">
    <location>
        <begin position="42"/>
        <end position="52"/>
    </location>
</feature>
<dbReference type="Gene3D" id="2.10.10.20">
    <property type="entry name" value="Carbohydrate-binding module superfamily 5/12"/>
    <property type="match status" value="3"/>
</dbReference>
<gene>
    <name evidence="7" type="ORF">SAMN05216275_12250</name>
</gene>
<name>A0A1I3YJT9_9ACTN</name>
<evidence type="ECO:0000256" key="2">
    <source>
        <dbReference type="ARBA" id="ARBA00022525"/>
    </source>
</evidence>
<dbReference type="NCBIfam" id="NF033679">
    <property type="entry name" value="DNRLRE_dom"/>
    <property type="match status" value="1"/>
</dbReference>
<dbReference type="EMBL" id="FOQY01000022">
    <property type="protein sequence ID" value="SFK31619.1"/>
    <property type="molecule type" value="Genomic_DNA"/>
</dbReference>
<feature type="region of interest" description="Disordered" evidence="4">
    <location>
        <begin position="1305"/>
        <end position="1329"/>
    </location>
</feature>
<reference evidence="8" key="1">
    <citation type="submission" date="2016-10" db="EMBL/GenBank/DDBJ databases">
        <authorList>
            <person name="Varghese N."/>
            <person name="Submissions S."/>
        </authorList>
    </citation>
    <scope>NUCLEOTIDE SEQUENCE [LARGE SCALE GENOMIC DNA]</scope>
    <source>
        <strain evidence="8">CGMCC 4.2126</strain>
    </source>
</reference>
<feature type="compositionally biased region" description="Acidic residues" evidence="4">
    <location>
        <begin position="571"/>
        <end position="580"/>
    </location>
</feature>
<dbReference type="InterPro" id="IPR014755">
    <property type="entry name" value="Cu-Rt/internalin_Ig-like"/>
</dbReference>
<proteinExistence type="predicted"/>
<dbReference type="Proteomes" id="UP000199111">
    <property type="component" value="Unassembled WGS sequence"/>
</dbReference>
<keyword evidence="3 5" id="KW-0732">Signal</keyword>
<dbReference type="GO" id="GO:0030246">
    <property type="term" value="F:carbohydrate binding"/>
    <property type="evidence" value="ECO:0007669"/>
    <property type="project" value="InterPro"/>
</dbReference>
<dbReference type="Pfam" id="PF24517">
    <property type="entry name" value="CBM96"/>
    <property type="match status" value="1"/>
</dbReference>
<accession>A0A1I3YJT9</accession>
<dbReference type="Pfam" id="PF13205">
    <property type="entry name" value="Big_5"/>
    <property type="match status" value="2"/>
</dbReference>
<feature type="region of interest" description="Disordered" evidence="4">
    <location>
        <begin position="42"/>
        <end position="69"/>
    </location>
</feature>
<dbReference type="InterPro" id="IPR003610">
    <property type="entry name" value="CBM5/12"/>
</dbReference>
<dbReference type="SMART" id="SM00495">
    <property type="entry name" value="ChtBD3"/>
    <property type="match status" value="3"/>
</dbReference>